<accession>M2TW25</accession>
<proteinExistence type="predicted"/>
<reference evidence="1 2" key="1">
    <citation type="journal article" date="2012" name="PLoS Pathog.">
        <title>Diverse lifestyles and strategies of plant pathogenesis encoded in the genomes of eighteen Dothideomycetes fungi.</title>
        <authorList>
            <person name="Ohm R.A."/>
            <person name="Feau N."/>
            <person name="Henrissat B."/>
            <person name="Schoch C.L."/>
            <person name="Horwitz B.A."/>
            <person name="Barry K.W."/>
            <person name="Condon B.J."/>
            <person name="Copeland A.C."/>
            <person name="Dhillon B."/>
            <person name="Glaser F."/>
            <person name="Hesse C.N."/>
            <person name="Kosti I."/>
            <person name="LaButti K."/>
            <person name="Lindquist E.A."/>
            <person name="Lucas S."/>
            <person name="Salamov A.A."/>
            <person name="Bradshaw R.E."/>
            <person name="Ciuffetti L."/>
            <person name="Hamelin R.C."/>
            <person name="Kema G.H.J."/>
            <person name="Lawrence C."/>
            <person name="Scott J.A."/>
            <person name="Spatafora J.W."/>
            <person name="Turgeon B.G."/>
            <person name="de Wit P.J.G.M."/>
            <person name="Zhong S."/>
            <person name="Goodwin S.B."/>
            <person name="Grigoriev I.V."/>
        </authorList>
    </citation>
    <scope>NUCLEOTIDE SEQUENCE [LARGE SCALE GENOMIC DNA]</scope>
    <source>
        <strain evidence="2">C5 / ATCC 48332 / race O</strain>
    </source>
</reference>
<organism evidence="1 2">
    <name type="scientific">Cochliobolus heterostrophus (strain C5 / ATCC 48332 / race O)</name>
    <name type="common">Southern corn leaf blight fungus</name>
    <name type="synonym">Bipolaris maydis</name>
    <dbReference type="NCBI Taxonomy" id="701091"/>
    <lineage>
        <taxon>Eukaryota</taxon>
        <taxon>Fungi</taxon>
        <taxon>Dikarya</taxon>
        <taxon>Ascomycota</taxon>
        <taxon>Pezizomycotina</taxon>
        <taxon>Dothideomycetes</taxon>
        <taxon>Pleosporomycetidae</taxon>
        <taxon>Pleosporales</taxon>
        <taxon>Pleosporineae</taxon>
        <taxon>Pleosporaceae</taxon>
        <taxon>Bipolaris</taxon>
    </lineage>
</organism>
<gene>
    <name evidence="1" type="ORF">COCHEDRAFT_1116713</name>
</gene>
<dbReference type="HOGENOM" id="CLU_210657_0_0_1"/>
<evidence type="ECO:0000313" key="2">
    <source>
        <dbReference type="Proteomes" id="UP000016936"/>
    </source>
</evidence>
<protein>
    <submittedName>
        <fullName evidence="1">Uncharacterized protein</fullName>
    </submittedName>
</protein>
<dbReference type="AlphaFoldDB" id="M2TW25"/>
<dbReference type="EMBL" id="KB445586">
    <property type="protein sequence ID" value="EMD85911.1"/>
    <property type="molecule type" value="Genomic_DNA"/>
</dbReference>
<dbReference type="OrthoDB" id="10418580at2759"/>
<dbReference type="Proteomes" id="UP000016936">
    <property type="component" value="Unassembled WGS sequence"/>
</dbReference>
<reference evidence="2" key="2">
    <citation type="journal article" date="2013" name="PLoS Genet.">
        <title>Comparative genome structure, secondary metabolite, and effector coding capacity across Cochliobolus pathogens.</title>
        <authorList>
            <person name="Condon B.J."/>
            <person name="Leng Y."/>
            <person name="Wu D."/>
            <person name="Bushley K.E."/>
            <person name="Ohm R.A."/>
            <person name="Otillar R."/>
            <person name="Martin J."/>
            <person name="Schackwitz W."/>
            <person name="Grimwood J."/>
            <person name="MohdZainudin N."/>
            <person name="Xue C."/>
            <person name="Wang R."/>
            <person name="Manning V.A."/>
            <person name="Dhillon B."/>
            <person name="Tu Z.J."/>
            <person name="Steffenson B.J."/>
            <person name="Salamov A."/>
            <person name="Sun H."/>
            <person name="Lowry S."/>
            <person name="LaButti K."/>
            <person name="Han J."/>
            <person name="Copeland A."/>
            <person name="Lindquist E."/>
            <person name="Barry K."/>
            <person name="Schmutz J."/>
            <person name="Baker S.E."/>
            <person name="Ciuffetti L.M."/>
            <person name="Grigoriev I.V."/>
            <person name="Zhong S."/>
            <person name="Turgeon B.G."/>
        </authorList>
    </citation>
    <scope>NUCLEOTIDE SEQUENCE [LARGE SCALE GENOMIC DNA]</scope>
    <source>
        <strain evidence="2">C5 / ATCC 48332 / race O</strain>
    </source>
</reference>
<sequence>ARLLRLVSNVASLRGIWECVGRQRALIQADAYRTGTKGYQKSTEQLCHP</sequence>
<keyword evidence="2" id="KW-1185">Reference proteome</keyword>
<name>M2TW25_COCH5</name>
<evidence type="ECO:0000313" key="1">
    <source>
        <dbReference type="EMBL" id="EMD85911.1"/>
    </source>
</evidence>
<feature type="non-terminal residue" evidence="1">
    <location>
        <position position="1"/>
    </location>
</feature>